<dbReference type="SUPFAM" id="SSF51735">
    <property type="entry name" value="NAD(P)-binding Rossmann-fold domains"/>
    <property type="match status" value="1"/>
</dbReference>
<dbReference type="PANTHER" id="PTHR10366:SF564">
    <property type="entry name" value="STEROL-4-ALPHA-CARBOXYLATE 3-DEHYDROGENASE, DECARBOXYLATING"/>
    <property type="match status" value="1"/>
</dbReference>
<keyword evidence="1" id="KW-0560">Oxidoreductase</keyword>
<dbReference type="InterPro" id="IPR001509">
    <property type="entry name" value="Epimerase_deHydtase"/>
</dbReference>
<dbReference type="InterPro" id="IPR050425">
    <property type="entry name" value="NAD(P)_dehydrat-like"/>
</dbReference>
<dbReference type="STRING" id="490622.A0A395NSF0"/>
<comment type="similarity">
    <text evidence="2">Belongs to the NAD(P)-dependent epimerase/dehydratase family. Dihydroflavonol-4-reductase subfamily.</text>
</comment>
<evidence type="ECO:0000259" key="3">
    <source>
        <dbReference type="Pfam" id="PF01370"/>
    </source>
</evidence>
<dbReference type="Proteomes" id="UP000266272">
    <property type="component" value="Unassembled WGS sequence"/>
</dbReference>
<protein>
    <submittedName>
        <fullName evidence="4">Cinnamoyl-reductase</fullName>
    </submittedName>
</protein>
<dbReference type="EMBL" id="PXOA01000191">
    <property type="protein sequence ID" value="RFU78898.1"/>
    <property type="molecule type" value="Genomic_DNA"/>
</dbReference>
<dbReference type="GO" id="GO:0016616">
    <property type="term" value="F:oxidoreductase activity, acting on the CH-OH group of donors, NAD or NADP as acceptor"/>
    <property type="evidence" value="ECO:0007669"/>
    <property type="project" value="TreeGrafter"/>
</dbReference>
<dbReference type="InterPro" id="IPR036291">
    <property type="entry name" value="NAD(P)-bd_dom_sf"/>
</dbReference>
<evidence type="ECO:0000256" key="1">
    <source>
        <dbReference type="ARBA" id="ARBA00023002"/>
    </source>
</evidence>
<evidence type="ECO:0000256" key="2">
    <source>
        <dbReference type="ARBA" id="ARBA00023445"/>
    </source>
</evidence>
<evidence type="ECO:0000313" key="5">
    <source>
        <dbReference type="Proteomes" id="UP000266272"/>
    </source>
</evidence>
<comment type="caution">
    <text evidence="4">The sequence shown here is derived from an EMBL/GenBank/DDBJ whole genome shotgun (WGS) entry which is preliminary data.</text>
</comment>
<keyword evidence="5" id="KW-1185">Reference proteome</keyword>
<dbReference type="OrthoDB" id="2735536at2759"/>
<reference evidence="4 5" key="1">
    <citation type="journal article" date="2018" name="PLoS Pathog.">
        <title>Evolution of structural diversity of trichothecenes, a family of toxins produced by plant pathogenic and entomopathogenic fungi.</title>
        <authorList>
            <person name="Proctor R.H."/>
            <person name="McCormick S.P."/>
            <person name="Kim H.S."/>
            <person name="Cardoza R.E."/>
            <person name="Stanley A.M."/>
            <person name="Lindo L."/>
            <person name="Kelly A."/>
            <person name="Brown D.W."/>
            <person name="Lee T."/>
            <person name="Vaughan M.M."/>
            <person name="Alexander N.J."/>
            <person name="Busman M."/>
            <person name="Gutierrez S."/>
        </authorList>
    </citation>
    <scope>NUCLEOTIDE SEQUENCE [LARGE SCALE GENOMIC DNA]</scope>
    <source>
        <strain evidence="4 5">IBT 40837</strain>
    </source>
</reference>
<gene>
    <name evidence="4" type="ORF">TARUN_3337</name>
</gene>
<feature type="domain" description="NAD-dependent epimerase/dehydratase" evidence="3">
    <location>
        <begin position="176"/>
        <end position="387"/>
    </location>
</feature>
<proteinExistence type="inferred from homology"/>
<dbReference type="AlphaFoldDB" id="A0A395NSF0"/>
<dbReference type="Gene3D" id="3.40.50.720">
    <property type="entry name" value="NAD(P)-binding Rossmann-like Domain"/>
    <property type="match status" value="2"/>
</dbReference>
<sequence length="443" mass="49150">MVDQTKIEALIDEALDRQAKDDQDALWDCLVKKLVGLTSINQGHYGAYLYKSVLDATPPESRQLLWRRYVDALTKMLIIVGMPKTLNALYSMIPIVDKGDIVYVKKSDWEVDKSERGWEYARVTHGEDWANSFKKASAYAPDIAHITMNVSMQNLLSDYAVHDELATMALISKGTILINGASSFVGAHVLEQFLSEGTPVRGVVRSQASANRILRVNTQYASLLSFAIVPDITSPGAFDDAVEGVEGVEGVIHIASPFTLNIKDNEKELLIPAIRGTTQVLESTYKYAPRVKRVVIPASFASIVDLSKGLRESYIYTEKDFNPATYDEAMSKDADASFAYGASKALAEKAAWTFVEENRPEVTISVINPLVIYGPNHHYIDNLNEMNTPSSRFSFQQIGDILQEKFPELRDRVPVGSPGQPITGIYDVDSTKAKKELGIDFRV</sequence>
<evidence type="ECO:0000313" key="4">
    <source>
        <dbReference type="EMBL" id="RFU78898.1"/>
    </source>
</evidence>
<dbReference type="Pfam" id="PF01370">
    <property type="entry name" value="Epimerase"/>
    <property type="match status" value="1"/>
</dbReference>
<organism evidence="4 5">
    <name type="scientific">Trichoderma arundinaceum</name>
    <dbReference type="NCBI Taxonomy" id="490622"/>
    <lineage>
        <taxon>Eukaryota</taxon>
        <taxon>Fungi</taxon>
        <taxon>Dikarya</taxon>
        <taxon>Ascomycota</taxon>
        <taxon>Pezizomycotina</taxon>
        <taxon>Sordariomycetes</taxon>
        <taxon>Hypocreomycetidae</taxon>
        <taxon>Hypocreales</taxon>
        <taxon>Hypocreaceae</taxon>
        <taxon>Trichoderma</taxon>
    </lineage>
</organism>
<dbReference type="PANTHER" id="PTHR10366">
    <property type="entry name" value="NAD DEPENDENT EPIMERASE/DEHYDRATASE"/>
    <property type="match status" value="1"/>
</dbReference>
<name>A0A395NSF0_TRIAR</name>
<accession>A0A395NSF0</accession>